<evidence type="ECO:0000313" key="2">
    <source>
        <dbReference type="Proteomes" id="UP001186974"/>
    </source>
</evidence>
<proteinExistence type="predicted"/>
<organism evidence="1 2">
    <name type="scientific">Coniosporium uncinatum</name>
    <dbReference type="NCBI Taxonomy" id="93489"/>
    <lineage>
        <taxon>Eukaryota</taxon>
        <taxon>Fungi</taxon>
        <taxon>Dikarya</taxon>
        <taxon>Ascomycota</taxon>
        <taxon>Pezizomycotina</taxon>
        <taxon>Dothideomycetes</taxon>
        <taxon>Dothideomycetes incertae sedis</taxon>
        <taxon>Coniosporium</taxon>
    </lineage>
</organism>
<accession>A0ACC3D3Z1</accession>
<evidence type="ECO:0000313" key="1">
    <source>
        <dbReference type="EMBL" id="KAK3061504.1"/>
    </source>
</evidence>
<gene>
    <name evidence="1" type="ORF">LTS18_006055</name>
</gene>
<keyword evidence="2" id="KW-1185">Reference proteome</keyword>
<comment type="caution">
    <text evidence="1">The sequence shown here is derived from an EMBL/GenBank/DDBJ whole genome shotgun (WGS) entry which is preliminary data.</text>
</comment>
<dbReference type="Proteomes" id="UP001186974">
    <property type="component" value="Unassembled WGS sequence"/>
</dbReference>
<sequence>MRSHGNIMDAALGLHSEQSARGNIRLAAFFFDSAHPGYAAKRAAVERAQKALDGEFKAPGDEIGWFHPSVDIDNESGQTHGGQQYPDDSLVARFYFPSTIPGHHLPHTWLERENEKMAMRD</sequence>
<protein>
    <submittedName>
        <fullName evidence="1">Uncharacterized protein</fullName>
    </submittedName>
</protein>
<dbReference type="EMBL" id="JAWDJW010007800">
    <property type="protein sequence ID" value="KAK3061504.1"/>
    <property type="molecule type" value="Genomic_DNA"/>
</dbReference>
<reference evidence="1" key="1">
    <citation type="submission" date="2024-09" db="EMBL/GenBank/DDBJ databases">
        <title>Black Yeasts Isolated from many extreme environments.</title>
        <authorList>
            <person name="Coleine C."/>
            <person name="Stajich J.E."/>
            <person name="Selbmann L."/>
        </authorList>
    </citation>
    <scope>NUCLEOTIDE SEQUENCE</scope>
    <source>
        <strain evidence="1">CCFEE 5737</strain>
    </source>
</reference>
<name>A0ACC3D3Z1_9PEZI</name>